<dbReference type="SUPFAM" id="SSF53300">
    <property type="entry name" value="vWA-like"/>
    <property type="match status" value="1"/>
</dbReference>
<dbReference type="PIRSF" id="PIRSF015919">
    <property type="entry name" value="TFIIH_SSL1"/>
    <property type="match status" value="1"/>
</dbReference>
<feature type="compositionally biased region" description="Basic and acidic residues" evidence="15">
    <location>
        <begin position="57"/>
        <end position="71"/>
    </location>
</feature>
<evidence type="ECO:0000259" key="17">
    <source>
        <dbReference type="PROSITE" id="PS50234"/>
    </source>
</evidence>
<dbReference type="InterPro" id="IPR002035">
    <property type="entry name" value="VWF_A"/>
</dbReference>
<evidence type="ECO:0000256" key="11">
    <source>
        <dbReference type="ARBA" id="ARBA00023242"/>
    </source>
</evidence>
<keyword evidence="5" id="KW-0227">DNA damage</keyword>
<feature type="compositionally biased region" description="Acidic residues" evidence="15">
    <location>
        <begin position="27"/>
        <end position="48"/>
    </location>
</feature>
<dbReference type="GO" id="GO:0006289">
    <property type="term" value="P:nucleotide-excision repair"/>
    <property type="evidence" value="ECO:0007669"/>
    <property type="project" value="UniProtKB-UniRule"/>
</dbReference>
<evidence type="ECO:0000256" key="5">
    <source>
        <dbReference type="ARBA" id="ARBA00022763"/>
    </source>
</evidence>
<dbReference type="EMBL" id="CAACVR010000009">
    <property type="protein sequence ID" value="VEU21033.1"/>
    <property type="molecule type" value="Genomic_DNA"/>
</dbReference>
<keyword evidence="6 14" id="KW-0863">Zinc-finger</keyword>
<dbReference type="OrthoDB" id="284275at2759"/>
<dbReference type="FunFam" id="3.30.40.10:FF:000477">
    <property type="entry name" value="General transcription and DNA repair factor IIH"/>
    <property type="match status" value="1"/>
</dbReference>
<dbReference type="InterPro" id="IPR036465">
    <property type="entry name" value="vWFA_dom_sf"/>
</dbReference>
<feature type="zinc finger region" description="C4-type" evidence="13">
    <location>
        <begin position="379"/>
        <end position="396"/>
    </location>
</feature>
<dbReference type="GO" id="GO:0006367">
    <property type="term" value="P:transcription initiation at RNA polymerase II promoter"/>
    <property type="evidence" value="ECO:0007669"/>
    <property type="project" value="UniProtKB-ARBA"/>
</dbReference>
<dbReference type="SMART" id="SM01047">
    <property type="entry name" value="C1_4"/>
    <property type="match status" value="1"/>
</dbReference>
<dbReference type="PROSITE" id="PS00028">
    <property type="entry name" value="ZINC_FINGER_C2H2_1"/>
    <property type="match status" value="1"/>
</dbReference>
<keyword evidence="11 12" id="KW-0539">Nucleus</keyword>
<organism evidence="18 19">
    <name type="scientific">Brettanomyces naardenensis</name>
    <name type="common">Yeast</name>
    <dbReference type="NCBI Taxonomy" id="13370"/>
    <lineage>
        <taxon>Eukaryota</taxon>
        <taxon>Fungi</taxon>
        <taxon>Dikarya</taxon>
        <taxon>Ascomycota</taxon>
        <taxon>Saccharomycotina</taxon>
        <taxon>Pichiomycetes</taxon>
        <taxon>Pichiales</taxon>
        <taxon>Pichiaceae</taxon>
        <taxon>Brettanomyces</taxon>
    </lineage>
</organism>
<dbReference type="STRING" id="13370.A0A448YJK9"/>
<accession>A0A448YJK9</accession>
<dbReference type="Pfam" id="PF04056">
    <property type="entry name" value="Ssl1"/>
    <property type="match status" value="1"/>
</dbReference>
<dbReference type="Pfam" id="PF07975">
    <property type="entry name" value="C1_4"/>
    <property type="match status" value="1"/>
</dbReference>
<dbReference type="Gene3D" id="3.30.40.10">
    <property type="entry name" value="Zinc/RING finger domain, C3HC4 (zinc finger)"/>
    <property type="match status" value="1"/>
</dbReference>
<evidence type="ECO:0000313" key="19">
    <source>
        <dbReference type="Proteomes" id="UP000290900"/>
    </source>
</evidence>
<evidence type="ECO:0000259" key="16">
    <source>
        <dbReference type="PROSITE" id="PS50157"/>
    </source>
</evidence>
<dbReference type="PROSITE" id="PS50234">
    <property type="entry name" value="VWFA"/>
    <property type="match status" value="1"/>
</dbReference>
<name>A0A448YJK9_BRENA</name>
<evidence type="ECO:0000256" key="7">
    <source>
        <dbReference type="ARBA" id="ARBA00022833"/>
    </source>
</evidence>
<dbReference type="InterPro" id="IPR004595">
    <property type="entry name" value="TFIIH_C1-like_dom"/>
</dbReference>
<feature type="domain" description="C2H2-type" evidence="16">
    <location>
        <begin position="466"/>
        <end position="488"/>
    </location>
</feature>
<dbReference type="PANTHER" id="PTHR12695">
    <property type="entry name" value="GENERAL TRANSCRIPTION FACTOR IIH SUBUNIT 2"/>
    <property type="match status" value="1"/>
</dbReference>
<dbReference type="Proteomes" id="UP000290900">
    <property type="component" value="Unassembled WGS sequence"/>
</dbReference>
<dbReference type="GO" id="GO:0008270">
    <property type="term" value="F:zinc ion binding"/>
    <property type="evidence" value="ECO:0007669"/>
    <property type="project" value="UniProtKB-UniRule"/>
</dbReference>
<evidence type="ECO:0000256" key="10">
    <source>
        <dbReference type="ARBA" id="ARBA00023204"/>
    </source>
</evidence>
<evidence type="ECO:0000256" key="15">
    <source>
        <dbReference type="SAM" id="MobiDB-lite"/>
    </source>
</evidence>
<dbReference type="GO" id="GO:0005675">
    <property type="term" value="C:transcription factor TFIIH holo complex"/>
    <property type="evidence" value="ECO:0007669"/>
    <property type="project" value="UniProtKB-UniRule"/>
</dbReference>
<proteinExistence type="inferred from homology"/>
<sequence length="500" mass="56644">MPSDVDEEDAITPIGRRRLKKQVTAVADDEEEVQEGEVEEVEEEEMDVSDTGIDVSAPEHRKMSDEVESIRSSKHRRLRRSHKGEDKQAQEQIDGSGGGYSWEDEYRRSWDIVQEDESGSLETIVSGLVESQKKRYLKNVTPFQRGIIRIMVLVLDYSKVMREKDLRPNRASMMISYAIDFVNEFFDQNPISQLSIVIMRNGLAQIVSEVSGNPHDHIEALKRLRRTEPEGDPSLQNALEMSRGLLLHVASHCTREVLIIFGALFTSDPGNIHNTIKELVKEKISVRVIGLTARVAICDELCRLTNHGDLKSSYSVILNEQHFRELFMDAVTPLAITKSESQNKNGFTLVKMGFPQRISEENPTFCACHSRLVYGGYICPNCKSKVCGLPTVCPCCDLMLILSTHLARSYHHLFPLTLFVEVPVASSYPTKRCFGCQREFSKGVDLSEKGKAENKHRKEYLSSSRYRCTECGTDFCIDCDVFIHEVLHNCPGCESDSRKK</sequence>
<dbReference type="InterPro" id="IPR012170">
    <property type="entry name" value="TFIIH_SSL1/p44"/>
</dbReference>
<evidence type="ECO:0000256" key="2">
    <source>
        <dbReference type="ARBA" id="ARBA00004123"/>
    </source>
</evidence>
<comment type="subcellular location">
    <subcellularLocation>
        <location evidence="2 12">Nucleus</location>
    </subcellularLocation>
</comment>
<dbReference type="NCBIfam" id="TIGR00622">
    <property type="entry name" value="ssl1"/>
    <property type="match status" value="1"/>
</dbReference>
<dbReference type="InParanoid" id="A0A448YJK9"/>
<keyword evidence="7 12" id="KW-0862">Zinc</keyword>
<evidence type="ECO:0000256" key="8">
    <source>
        <dbReference type="ARBA" id="ARBA00023015"/>
    </source>
</evidence>
<dbReference type="GO" id="GO:0000439">
    <property type="term" value="C:transcription factor TFIIH core complex"/>
    <property type="evidence" value="ECO:0007669"/>
    <property type="project" value="UniProtKB-UniRule"/>
</dbReference>
<dbReference type="Gene3D" id="3.40.50.410">
    <property type="entry name" value="von Willebrand factor, type A domain"/>
    <property type="match status" value="1"/>
</dbReference>
<comment type="similarity">
    <text evidence="3 12">Belongs to the GTF2H2 family.</text>
</comment>
<dbReference type="SUPFAM" id="SSF57889">
    <property type="entry name" value="Cysteine-rich domain"/>
    <property type="match status" value="1"/>
</dbReference>
<evidence type="ECO:0000313" key="18">
    <source>
        <dbReference type="EMBL" id="VEU21033.1"/>
    </source>
</evidence>
<dbReference type="InterPro" id="IPR013087">
    <property type="entry name" value="Znf_C2H2_type"/>
</dbReference>
<dbReference type="InterPro" id="IPR007198">
    <property type="entry name" value="Ssl1-like"/>
</dbReference>
<keyword evidence="4 12" id="KW-0479">Metal-binding</keyword>
<keyword evidence="19" id="KW-1185">Reference proteome</keyword>
<protein>
    <recommendedName>
        <fullName evidence="12">General transcription and DNA repair factor IIH</fullName>
    </recommendedName>
</protein>
<feature type="region of interest" description="Disordered" evidence="15">
    <location>
        <begin position="21"/>
        <end position="100"/>
    </location>
</feature>
<feature type="compositionally biased region" description="Basic residues" evidence="15">
    <location>
        <begin position="72"/>
        <end position="82"/>
    </location>
</feature>
<dbReference type="PANTHER" id="PTHR12695:SF2">
    <property type="entry name" value="GENERAL TRANSCRIPTION FACTOR IIH SUBUNIT 2-RELATED"/>
    <property type="match status" value="1"/>
</dbReference>
<dbReference type="FunCoup" id="A0A448YJK9">
    <property type="interactions" value="1015"/>
</dbReference>
<keyword evidence="8 12" id="KW-0805">Transcription regulation</keyword>
<dbReference type="GO" id="GO:0006357">
    <property type="term" value="P:regulation of transcription by RNA polymerase II"/>
    <property type="evidence" value="ECO:0007669"/>
    <property type="project" value="UniProtKB-UniRule"/>
</dbReference>
<dbReference type="FunFam" id="3.40.50.410:FF:000015">
    <property type="entry name" value="General transcription factor IIH subunit 2"/>
    <property type="match status" value="1"/>
</dbReference>
<dbReference type="CDD" id="cd01453">
    <property type="entry name" value="vWA_transcription_factor_IIH_type"/>
    <property type="match status" value="1"/>
</dbReference>
<evidence type="ECO:0000256" key="4">
    <source>
        <dbReference type="ARBA" id="ARBA00022723"/>
    </source>
</evidence>
<evidence type="ECO:0000256" key="12">
    <source>
        <dbReference type="PIRNR" id="PIRNR015919"/>
    </source>
</evidence>
<dbReference type="PROSITE" id="PS50157">
    <property type="entry name" value="ZINC_FINGER_C2H2_2"/>
    <property type="match status" value="1"/>
</dbReference>
<reference evidence="18 19" key="1">
    <citation type="submission" date="2018-12" db="EMBL/GenBank/DDBJ databases">
        <authorList>
            <person name="Tiukova I."/>
            <person name="Dainat J."/>
        </authorList>
    </citation>
    <scope>NUCLEOTIDE SEQUENCE [LARGE SCALE GENOMIC DNA]</scope>
</reference>
<evidence type="ECO:0000256" key="14">
    <source>
        <dbReference type="PROSITE-ProRule" id="PRU00042"/>
    </source>
</evidence>
<feature type="domain" description="VWFA" evidence="17">
    <location>
        <begin position="150"/>
        <end position="331"/>
    </location>
</feature>
<evidence type="ECO:0000256" key="1">
    <source>
        <dbReference type="ARBA" id="ARBA00002817"/>
    </source>
</evidence>
<dbReference type="AlphaFoldDB" id="A0A448YJK9"/>
<evidence type="ECO:0000256" key="9">
    <source>
        <dbReference type="ARBA" id="ARBA00023163"/>
    </source>
</evidence>
<comment type="function">
    <text evidence="1">Component of the general transcription and DNA repair factor IIH (TFIIH) core complex, which is involved in general and transcription-coupled nucleotide excision repair (NER) of damaged DNA and, when complexed to TFIIK, in RNA transcription by RNA polymerase II. In NER, TFIIH acts by opening DNA around the lesion to allow the excision of the damaged oligonucleotide and its replacement by a new DNA fragment. In transcription, TFIIH has an essential role in transcription initiation. When the pre-initiation complex (PIC) has been established, TFIIH is required for promoter opening and promoter escape. Phosphorylation of the C-terminal tail (CTD) of the largest subunit of RNA polymerase II by the kinase module TFIIK controls the initiation of transcription.</text>
</comment>
<dbReference type="InterPro" id="IPR013083">
    <property type="entry name" value="Znf_RING/FYVE/PHD"/>
</dbReference>
<evidence type="ECO:0000256" key="6">
    <source>
        <dbReference type="ARBA" id="ARBA00022771"/>
    </source>
</evidence>
<dbReference type="SMART" id="SM00327">
    <property type="entry name" value="VWA"/>
    <property type="match status" value="1"/>
</dbReference>
<evidence type="ECO:0000256" key="3">
    <source>
        <dbReference type="ARBA" id="ARBA00006092"/>
    </source>
</evidence>
<keyword evidence="9 12" id="KW-0804">Transcription</keyword>
<evidence type="ECO:0000256" key="13">
    <source>
        <dbReference type="PIRSR" id="PIRSR015919-1"/>
    </source>
</evidence>
<dbReference type="InterPro" id="IPR046349">
    <property type="entry name" value="C1-like_sf"/>
</dbReference>
<keyword evidence="10" id="KW-0234">DNA repair</keyword>
<gene>
    <name evidence="18" type="ORF">BRENAR_LOCUS1768</name>
</gene>